<keyword evidence="2" id="KW-1185">Reference proteome</keyword>
<reference evidence="1 2" key="1">
    <citation type="submission" date="2016-10" db="EMBL/GenBank/DDBJ databases">
        <authorList>
            <person name="de Groot N.N."/>
        </authorList>
    </citation>
    <scope>NUCLEOTIDE SEQUENCE [LARGE SCALE GENOMIC DNA]</scope>
    <source>
        <strain evidence="1 2">DSM 1801</strain>
    </source>
</reference>
<proteinExistence type="predicted"/>
<evidence type="ECO:0000313" key="1">
    <source>
        <dbReference type="EMBL" id="SET50194.1"/>
    </source>
</evidence>
<evidence type="ECO:0000313" key="2">
    <source>
        <dbReference type="Proteomes" id="UP000199800"/>
    </source>
</evidence>
<dbReference type="EMBL" id="FOHN01000026">
    <property type="protein sequence ID" value="SET50194.1"/>
    <property type="molecule type" value="Genomic_DNA"/>
</dbReference>
<name>A0A1I0EX38_9FIRM</name>
<sequence length="276" mass="31185">MNELVLATYIKVLQGGFARENSQESAARLILEAITNQEEANCTCDLSSKKVSNIINRKDPVPEDIVIASADQKIINGVYKYFTEVILKALNPNLACDVYEKLFDLIKDDSTISTVKKNDLATLYYTKEYDHYLAEIFLYVLGKNNKKNSKSIIQRPKRLLYKSSILSDDGATEQIYKTFNRITKIDDISVNGKYVLEGPFSFDSFYDNDGARSIRVKTIFGGLVICGDTSLDNWISRSYVNNVTKVKSVTCIAWLEVLEKSEDEMIVHYFAIGDGL</sequence>
<dbReference type="AlphaFoldDB" id="A0A1I0EX38"/>
<gene>
    <name evidence="1" type="ORF">SAMN04487772_12613</name>
</gene>
<accession>A0A1I0EX38</accession>
<organism evidence="1 2">
    <name type="scientific">[Clostridium] polysaccharolyticum</name>
    <dbReference type="NCBI Taxonomy" id="29364"/>
    <lineage>
        <taxon>Bacteria</taxon>
        <taxon>Bacillati</taxon>
        <taxon>Bacillota</taxon>
        <taxon>Clostridia</taxon>
        <taxon>Lachnospirales</taxon>
        <taxon>Lachnospiraceae</taxon>
    </lineage>
</organism>
<dbReference type="RefSeq" id="WP_092478659.1">
    <property type="nucleotide sequence ID" value="NZ_FOHN01000026.1"/>
</dbReference>
<dbReference type="Proteomes" id="UP000199800">
    <property type="component" value="Unassembled WGS sequence"/>
</dbReference>
<dbReference type="STRING" id="29364.SAMN04487772_12613"/>
<protein>
    <submittedName>
        <fullName evidence="1">Uncharacterized protein</fullName>
    </submittedName>
</protein>